<organism evidence="2 3">
    <name type="scientific">Periconia macrospinosa</name>
    <dbReference type="NCBI Taxonomy" id="97972"/>
    <lineage>
        <taxon>Eukaryota</taxon>
        <taxon>Fungi</taxon>
        <taxon>Dikarya</taxon>
        <taxon>Ascomycota</taxon>
        <taxon>Pezizomycotina</taxon>
        <taxon>Dothideomycetes</taxon>
        <taxon>Pleosporomycetidae</taxon>
        <taxon>Pleosporales</taxon>
        <taxon>Massarineae</taxon>
        <taxon>Periconiaceae</taxon>
        <taxon>Periconia</taxon>
    </lineage>
</organism>
<dbReference type="EMBL" id="KZ805330">
    <property type="protein sequence ID" value="PVI03523.1"/>
    <property type="molecule type" value="Genomic_DNA"/>
</dbReference>
<dbReference type="Proteomes" id="UP000244855">
    <property type="component" value="Unassembled WGS sequence"/>
</dbReference>
<protein>
    <submittedName>
        <fullName evidence="2">Uncharacterized protein</fullName>
    </submittedName>
</protein>
<keyword evidence="3" id="KW-1185">Reference proteome</keyword>
<feature type="compositionally biased region" description="Polar residues" evidence="1">
    <location>
        <begin position="38"/>
        <end position="52"/>
    </location>
</feature>
<evidence type="ECO:0000313" key="2">
    <source>
        <dbReference type="EMBL" id="PVI03523.1"/>
    </source>
</evidence>
<feature type="non-terminal residue" evidence="2">
    <location>
        <position position="1"/>
    </location>
</feature>
<feature type="region of interest" description="Disordered" evidence="1">
    <location>
        <begin position="441"/>
        <end position="485"/>
    </location>
</feature>
<sequence length="580" mass="64415">ISPPKKKGNPIITRYPPPPGYRGPAQPQGAFGAQQHPTQYQHGQLSYQQGLLGNSAYPNHGYQPPTSQGHSVPVYGHVQSTPQSAYPSPGYHQASSYSLPQQPQQGYSQHPNYPGSQNYASSQRAYPDRAVQAPTANQNQLSWPQPHPSTNYPKHHSISLTNSLSSTRPIPDPDATPIPTPVHPTTSRKVPLVLPPKSTVTEESPKKKTLPFSPCDDWDFEFDGAIWPKANEPVDPDLSLGVIIWRPAKQVTRALPSNFADAEEQVLKPPPERLGNGESVSIYFTAENSHEAFLNVRQTDEWYKICKDPVFVVFTDEDMARNLVPIEDCIALRDRPDEPLEGVKEENEEMHDASWNIMDHLEQALSRNSDDEKAPTTKGQNGFVENQNQEDILAKLGVTGTPKPPSNEQVPVSFFAMKTLASLSEKPPKPISLTKTDYVRTGHAAQKAHSHGGPHNTAHGQDRQYPFKPLPSMSNYRTGPSNIQQYDPWNHVASLEATFDPAENRSRGSPARSEGSNKTAVGSDFESTKSPARNVDQLRRSDSSSTRKRSHQDTQEEEQGPRVDDHIKRKRLSQADSVYR</sequence>
<feature type="compositionally biased region" description="Polar residues" evidence="1">
    <location>
        <begin position="472"/>
        <end position="485"/>
    </location>
</feature>
<dbReference type="STRING" id="97972.A0A2V1DYV1"/>
<gene>
    <name evidence="2" type="ORF">DM02DRAFT_520497</name>
</gene>
<proteinExistence type="predicted"/>
<evidence type="ECO:0000313" key="3">
    <source>
        <dbReference type="Proteomes" id="UP000244855"/>
    </source>
</evidence>
<dbReference type="OrthoDB" id="5431222at2759"/>
<feature type="compositionally biased region" description="Polar residues" evidence="1">
    <location>
        <begin position="134"/>
        <end position="168"/>
    </location>
</feature>
<dbReference type="AlphaFoldDB" id="A0A2V1DYV1"/>
<name>A0A2V1DYV1_9PLEO</name>
<feature type="compositionally biased region" description="Low complexity" evidence="1">
    <location>
        <begin position="22"/>
        <end position="37"/>
    </location>
</feature>
<feature type="compositionally biased region" description="Pro residues" evidence="1">
    <location>
        <begin position="170"/>
        <end position="182"/>
    </location>
</feature>
<reference evidence="2 3" key="1">
    <citation type="journal article" date="2018" name="Sci. Rep.">
        <title>Comparative genomics provides insights into the lifestyle and reveals functional heterogeneity of dark septate endophytic fungi.</title>
        <authorList>
            <person name="Knapp D.G."/>
            <person name="Nemeth J.B."/>
            <person name="Barry K."/>
            <person name="Hainaut M."/>
            <person name="Henrissat B."/>
            <person name="Johnson J."/>
            <person name="Kuo A."/>
            <person name="Lim J.H.P."/>
            <person name="Lipzen A."/>
            <person name="Nolan M."/>
            <person name="Ohm R.A."/>
            <person name="Tamas L."/>
            <person name="Grigoriev I.V."/>
            <person name="Spatafora J.W."/>
            <person name="Nagy L.G."/>
            <person name="Kovacs G.M."/>
        </authorList>
    </citation>
    <scope>NUCLEOTIDE SEQUENCE [LARGE SCALE GENOMIC DNA]</scope>
    <source>
        <strain evidence="2 3">DSE2036</strain>
    </source>
</reference>
<feature type="region of interest" description="Disordered" evidence="1">
    <location>
        <begin position="1"/>
        <end position="192"/>
    </location>
</feature>
<evidence type="ECO:0000256" key="1">
    <source>
        <dbReference type="SAM" id="MobiDB-lite"/>
    </source>
</evidence>
<feature type="compositionally biased region" description="Basic and acidic residues" evidence="1">
    <location>
        <begin position="551"/>
        <end position="567"/>
    </location>
</feature>
<feature type="compositionally biased region" description="Polar residues" evidence="1">
    <location>
        <begin position="93"/>
        <end position="124"/>
    </location>
</feature>
<accession>A0A2V1DYV1</accession>
<feature type="region of interest" description="Disordered" evidence="1">
    <location>
        <begin position="501"/>
        <end position="580"/>
    </location>
</feature>